<organism evidence="1 2">
    <name type="scientific">Chryseobacterium formosus</name>
    <dbReference type="NCBI Taxonomy" id="1537363"/>
    <lineage>
        <taxon>Bacteria</taxon>
        <taxon>Pseudomonadati</taxon>
        <taxon>Bacteroidota</taxon>
        <taxon>Flavobacteriia</taxon>
        <taxon>Flavobacteriales</taxon>
        <taxon>Weeksellaceae</taxon>
        <taxon>Chryseobacterium group</taxon>
        <taxon>Chryseobacterium</taxon>
    </lineage>
</organism>
<name>A0ABT3XLX2_9FLAO</name>
<keyword evidence="1" id="KW-0418">Kinase</keyword>
<dbReference type="InterPro" id="IPR027417">
    <property type="entry name" value="P-loop_NTPase"/>
</dbReference>
<evidence type="ECO:0000313" key="2">
    <source>
        <dbReference type="Proteomes" id="UP001073122"/>
    </source>
</evidence>
<protein>
    <submittedName>
        <fullName evidence="1">Cytidylate kinase family protein</fullName>
    </submittedName>
</protein>
<sequence>MTTKITLSGEVASGKTTVGKLLAEKLNYEFISLGTMVREKAKNEGLHILDFQKKCKENPAIDLEIDGDFSNLCNSKDRLIIDYRMGFKFVTDAFHAFLKISEEDAVERLKSANRVNENHETVKQRNDSFKSQFINSYQVDYTKESHYDLIVPINENRTAEEIADIIIIHLKKKITP</sequence>
<reference evidence="1" key="1">
    <citation type="submission" date="2022-10" db="EMBL/GenBank/DDBJ databases">
        <title>Chryseobacterium sp. nov., a novel bacterial species.</title>
        <authorList>
            <person name="Cao Y."/>
        </authorList>
    </citation>
    <scope>NUCLEOTIDE SEQUENCE</scope>
    <source>
        <strain evidence="1">CCTCC AB2015118</strain>
    </source>
</reference>
<comment type="caution">
    <text evidence="1">The sequence shown here is derived from an EMBL/GenBank/DDBJ whole genome shotgun (WGS) entry which is preliminary data.</text>
</comment>
<gene>
    <name evidence="1" type="ORF">OF897_04225</name>
</gene>
<dbReference type="SUPFAM" id="SSF52540">
    <property type="entry name" value="P-loop containing nucleoside triphosphate hydrolases"/>
    <property type="match status" value="1"/>
</dbReference>
<dbReference type="EMBL" id="JAOVZW010000003">
    <property type="protein sequence ID" value="MCX8523128.1"/>
    <property type="molecule type" value="Genomic_DNA"/>
</dbReference>
<dbReference type="Pfam" id="PF13238">
    <property type="entry name" value="AAA_18"/>
    <property type="match status" value="1"/>
</dbReference>
<keyword evidence="1" id="KW-0808">Transferase</keyword>
<dbReference type="RefSeq" id="WP_267264449.1">
    <property type="nucleotide sequence ID" value="NZ_JAOVZW010000003.1"/>
</dbReference>
<dbReference type="Proteomes" id="UP001073122">
    <property type="component" value="Unassembled WGS sequence"/>
</dbReference>
<keyword evidence="2" id="KW-1185">Reference proteome</keyword>
<proteinExistence type="predicted"/>
<dbReference type="GO" id="GO:0016301">
    <property type="term" value="F:kinase activity"/>
    <property type="evidence" value="ECO:0007669"/>
    <property type="project" value="UniProtKB-KW"/>
</dbReference>
<evidence type="ECO:0000313" key="1">
    <source>
        <dbReference type="EMBL" id="MCX8523128.1"/>
    </source>
</evidence>
<accession>A0ABT3XLX2</accession>
<dbReference type="Gene3D" id="3.40.50.300">
    <property type="entry name" value="P-loop containing nucleotide triphosphate hydrolases"/>
    <property type="match status" value="1"/>
</dbReference>